<dbReference type="VEuPathDB" id="VectorBase:AATE008747"/>
<dbReference type="EnsemblMetazoa" id="AATE008747-RA">
    <property type="protein sequence ID" value="AATE008747-PA.1"/>
    <property type="gene ID" value="AATE008747"/>
</dbReference>
<feature type="region of interest" description="Disordered" evidence="1">
    <location>
        <begin position="363"/>
        <end position="434"/>
    </location>
</feature>
<dbReference type="Pfam" id="PF03067">
    <property type="entry name" value="LPMO_10"/>
    <property type="match status" value="1"/>
</dbReference>
<organism evidence="3">
    <name type="scientific">Anopheles atroparvus</name>
    <name type="common">European mosquito</name>
    <dbReference type="NCBI Taxonomy" id="41427"/>
    <lineage>
        <taxon>Eukaryota</taxon>
        <taxon>Metazoa</taxon>
        <taxon>Ecdysozoa</taxon>
        <taxon>Arthropoda</taxon>
        <taxon>Hexapoda</taxon>
        <taxon>Insecta</taxon>
        <taxon>Pterygota</taxon>
        <taxon>Neoptera</taxon>
        <taxon>Endopterygota</taxon>
        <taxon>Diptera</taxon>
        <taxon>Nematocera</taxon>
        <taxon>Culicoidea</taxon>
        <taxon>Culicidae</taxon>
        <taxon>Anophelinae</taxon>
        <taxon>Anopheles</taxon>
    </lineage>
</organism>
<evidence type="ECO:0000256" key="2">
    <source>
        <dbReference type="SAM" id="Phobius"/>
    </source>
</evidence>
<dbReference type="AlphaFoldDB" id="A0A182J012"/>
<sequence length="434" mass="47519">MCLEYGLAQLFAGLGCIPPPGGRKASLGESCALRKVNIHQQASTTADTMINRRKGLSVALVTPVTLLLLLAMVSIKPCSGHGRLIEPPSRASAWRYGFSTPPNYNDHELYCGGFNRQWQKNEGKCGECGDPFDVPLPRPHEFGGKWGQGVIVRRYKPGATITLRVELTASHMGYFEFRICDHVQAKQDCLDKHLMRIVSGTPSIPHANDLNTRFYPRNGSRIYDMKAELPADLNCNNCVVQWKYVAGNNWGICPDGNGAVGCGPQEEFRACADVSIGAKEGQDNRPSLRPGQKPSPTRGPNASTEPSTTDEPVEEPPKGVQYMGPLVAIMSLFLVLCGFAALYIYHYHGGRIKALMRWNREKAQKNGTHADPPSPTTVTVSDVEANAPVPPPRTKRISNQFRDIDAQESSVLSGSNKRQSPLDIGVNRKPSGRD</sequence>
<feature type="compositionally biased region" description="Polar residues" evidence="1">
    <location>
        <begin position="294"/>
        <end position="310"/>
    </location>
</feature>
<evidence type="ECO:0000313" key="3">
    <source>
        <dbReference type="EnsemblMetazoa" id="AATE008747-PA.1"/>
    </source>
</evidence>
<keyword evidence="2" id="KW-0472">Membrane</keyword>
<accession>A0A182J012</accession>
<feature type="region of interest" description="Disordered" evidence="1">
    <location>
        <begin position="279"/>
        <end position="317"/>
    </location>
</feature>
<evidence type="ECO:0000256" key="1">
    <source>
        <dbReference type="SAM" id="MobiDB-lite"/>
    </source>
</evidence>
<name>A0A182J012_ANOAO</name>
<protein>
    <submittedName>
        <fullName evidence="3">Uncharacterized protein</fullName>
    </submittedName>
</protein>
<feature type="transmembrane region" description="Helical" evidence="2">
    <location>
        <begin position="56"/>
        <end position="75"/>
    </location>
</feature>
<reference evidence="3" key="1">
    <citation type="submission" date="2022-08" db="UniProtKB">
        <authorList>
            <consortium name="EnsemblMetazoa"/>
        </authorList>
    </citation>
    <scope>IDENTIFICATION</scope>
    <source>
        <strain evidence="3">EBRO</strain>
    </source>
</reference>
<keyword evidence="2" id="KW-1133">Transmembrane helix</keyword>
<keyword evidence="2" id="KW-0812">Transmembrane</keyword>
<dbReference type="STRING" id="41427.A0A182J012"/>
<dbReference type="InterPro" id="IPR004302">
    <property type="entry name" value="Cellulose/chitin-bd_N"/>
</dbReference>
<feature type="transmembrane region" description="Helical" evidence="2">
    <location>
        <begin position="322"/>
        <end position="345"/>
    </location>
</feature>
<feature type="compositionally biased region" description="Polar residues" evidence="1">
    <location>
        <begin position="397"/>
        <end position="419"/>
    </location>
</feature>
<proteinExistence type="predicted"/>